<feature type="binding site" evidence="10">
    <location>
        <position position="27"/>
    </location>
    <ligand>
        <name>5-amino-1-(5-phospho-beta-D-ribosyl)imidazole-4-carboxamide</name>
        <dbReference type="ChEBI" id="CHEBI:58475"/>
    </ligand>
</feature>
<dbReference type="RefSeq" id="WP_048140011.1">
    <property type="nucleotide sequence ID" value="NZ_CP009516.1"/>
</dbReference>
<dbReference type="Proteomes" id="UP000033101">
    <property type="component" value="Chromosome"/>
</dbReference>
<comment type="catalytic activity">
    <reaction evidence="10">
        <text>5-amino-1-(5-phospho-beta-D-ribosyl)imidazole-4-carboxamide + formate + ATP = 5-formamido-1-(5-phospho-D-ribosyl)imidazole-4-carboxamide + ADP + phosphate</text>
        <dbReference type="Rhea" id="RHEA:24836"/>
        <dbReference type="ChEBI" id="CHEBI:15740"/>
        <dbReference type="ChEBI" id="CHEBI:30616"/>
        <dbReference type="ChEBI" id="CHEBI:43474"/>
        <dbReference type="ChEBI" id="CHEBI:58467"/>
        <dbReference type="ChEBI" id="CHEBI:58475"/>
        <dbReference type="ChEBI" id="CHEBI:456216"/>
        <dbReference type="EC" id="6.3.4.23"/>
    </reaction>
</comment>
<dbReference type="SUPFAM" id="SSF56059">
    <property type="entry name" value="Glutathione synthetase ATP-binding domain-like"/>
    <property type="match status" value="1"/>
</dbReference>
<evidence type="ECO:0000256" key="10">
    <source>
        <dbReference type="HAMAP-Rule" id="MF_01163"/>
    </source>
</evidence>
<dbReference type="InterPro" id="IPR023656">
    <property type="entry name" value="IMP_biosynth_PurP"/>
</dbReference>
<evidence type="ECO:0000259" key="11">
    <source>
        <dbReference type="PROSITE" id="PS50975"/>
    </source>
</evidence>
<organism evidence="12 13">
    <name type="scientific">Methanosarcina horonobensis HB-1 = JCM 15518</name>
    <dbReference type="NCBI Taxonomy" id="1434110"/>
    <lineage>
        <taxon>Archaea</taxon>
        <taxon>Methanobacteriati</taxon>
        <taxon>Methanobacteriota</taxon>
        <taxon>Stenosarchaea group</taxon>
        <taxon>Methanomicrobia</taxon>
        <taxon>Methanosarcinales</taxon>
        <taxon>Methanosarcinaceae</taxon>
        <taxon>Methanosarcina</taxon>
    </lineage>
</organism>
<comment type="similarity">
    <text evidence="10">Belongs to the phosphohexose mutase family.</text>
</comment>
<dbReference type="InterPro" id="IPR013815">
    <property type="entry name" value="ATP_grasp_subdomain_1"/>
</dbReference>
<dbReference type="Gene3D" id="3.40.50.20">
    <property type="match status" value="1"/>
</dbReference>
<name>A0A0E3WU56_9EURY</name>
<dbReference type="GO" id="GO:0016879">
    <property type="term" value="F:ligase activity, forming carbon-nitrogen bonds"/>
    <property type="evidence" value="ECO:0007669"/>
    <property type="project" value="UniProtKB-UniRule"/>
</dbReference>
<proteinExistence type="inferred from homology"/>
<dbReference type="STRING" id="1434110.MSHOH_2312"/>
<dbReference type="GO" id="GO:0000287">
    <property type="term" value="F:magnesium ion binding"/>
    <property type="evidence" value="ECO:0007669"/>
    <property type="project" value="InterPro"/>
</dbReference>
<dbReference type="HOGENOM" id="CLU_065084_0_0_2"/>
<keyword evidence="4" id="KW-0479">Metal-binding</keyword>
<feature type="binding site" evidence="10">
    <location>
        <position position="226"/>
    </location>
    <ligand>
        <name>ATP</name>
        <dbReference type="ChEBI" id="CHEBI:30616"/>
    </ligand>
</feature>
<dbReference type="UniPathway" id="UPA00074">
    <property type="reaction ID" value="UER00134"/>
</dbReference>
<keyword evidence="6 10" id="KW-0658">Purine biosynthesis</keyword>
<dbReference type="InterPro" id="IPR010672">
    <property type="entry name" value="IMP_biosynth_PurP_N"/>
</dbReference>
<evidence type="ECO:0000313" key="12">
    <source>
        <dbReference type="EMBL" id="AKB78795.1"/>
    </source>
</evidence>
<feature type="binding site" evidence="10">
    <location>
        <position position="255"/>
    </location>
    <ligand>
        <name>5-amino-1-(5-phospho-beta-D-ribosyl)imidazole-4-carboxamide</name>
        <dbReference type="ChEBI" id="CHEBI:58475"/>
    </ligand>
</feature>
<evidence type="ECO:0000313" key="13">
    <source>
        <dbReference type="Proteomes" id="UP000033101"/>
    </source>
</evidence>
<evidence type="ECO:0000256" key="4">
    <source>
        <dbReference type="ARBA" id="ARBA00022723"/>
    </source>
</evidence>
<sequence length="356" mass="40080">MITKQQVLEFLKDYDPENITIATVCSHSSLQIFDGARKEGFRTLGICADKPPKFYDAFPRAKPDEYLIVESYTDIMNRAEELRKKNIIIIPHSSFIYYLGKENFSGMAVPTFGNRAAIEWESDRDKESKWFLGAGIHMPGKIDDPHDIKGPVMVEYEGAKGGKGFFVARSYKEFNELVDRTRKYAVQEFINGTRYDLHYFYSPIRNEGYTLSKGSLELLSMDRRVESNADEIFRLGSPGELIEAGICPTYVLTGNVPLVARESLLSRIFSLGEQVVEESLALFGGITGAFCIEAVITDSLEIKVFELSSRIVSGTNFYISGSPYSDLMQKDLSTGRRIAIEIKEAARTNQLDKILS</sequence>
<dbReference type="SUPFAM" id="SSF52440">
    <property type="entry name" value="PreATP-grasp domain"/>
    <property type="match status" value="1"/>
</dbReference>
<evidence type="ECO:0000256" key="9">
    <source>
        <dbReference type="ARBA" id="ARBA00023211"/>
    </source>
</evidence>
<evidence type="ECO:0000256" key="2">
    <source>
        <dbReference type="ARBA" id="ARBA00001946"/>
    </source>
</evidence>
<dbReference type="GO" id="GO:0016740">
    <property type="term" value="F:transferase activity"/>
    <property type="evidence" value="ECO:0007669"/>
    <property type="project" value="UniProtKB-KW"/>
</dbReference>
<dbReference type="GO" id="GO:0006189">
    <property type="term" value="P:'de novo' IMP biosynthetic process"/>
    <property type="evidence" value="ECO:0007669"/>
    <property type="project" value="UniProtKB-UniRule"/>
</dbReference>
<evidence type="ECO:0000256" key="7">
    <source>
        <dbReference type="ARBA" id="ARBA00022840"/>
    </source>
</evidence>
<dbReference type="PATRIC" id="fig|1434110.4.peg.2955"/>
<feature type="domain" description="ATP-grasp" evidence="11">
    <location>
        <begin position="101"/>
        <end position="333"/>
    </location>
</feature>
<evidence type="ECO:0000256" key="3">
    <source>
        <dbReference type="ARBA" id="ARBA00022598"/>
    </source>
</evidence>
<keyword evidence="5 10" id="KW-0547">Nucleotide-binding</keyword>
<dbReference type="PANTHER" id="PTHR38147:SF2">
    <property type="entry name" value="5-FORMAMINOIMIDAZOLE-4-CARBOXAMIDE-1-(BETA)-D-RIBOFURANOSYL 5'-MONOPHOSPHATE SYNTHETASE"/>
    <property type="match status" value="1"/>
</dbReference>
<keyword evidence="9" id="KW-0464">Manganese</keyword>
<dbReference type="EMBL" id="CP009516">
    <property type="protein sequence ID" value="AKB78795.1"/>
    <property type="molecule type" value="Genomic_DNA"/>
</dbReference>
<dbReference type="GeneID" id="24831574"/>
<comment type="function">
    <text evidence="10">Catalyzes the ATP- and formate-dependent formylation of 5-aminoimidazole-4-carboxamide-1-beta-d-ribofuranosyl 5'-monophosphate (AICAR) to 5-formaminoimidazole-4-carboxamide-1-beta-d-ribofuranosyl 5'-monophosphate (FAICAR) in the absence of folates.</text>
</comment>
<comment type="cofactor">
    <cofactor evidence="1">
        <name>Mn(2+)</name>
        <dbReference type="ChEBI" id="CHEBI:29035"/>
    </cofactor>
</comment>
<evidence type="ECO:0000256" key="5">
    <source>
        <dbReference type="ARBA" id="ARBA00022741"/>
    </source>
</evidence>
<dbReference type="PROSITE" id="PS50975">
    <property type="entry name" value="ATP_GRASP"/>
    <property type="match status" value="1"/>
</dbReference>
<dbReference type="InterPro" id="IPR009720">
    <property type="entry name" value="IMP_biosynth_PurP_C"/>
</dbReference>
<dbReference type="PANTHER" id="PTHR38147">
    <property type="entry name" value="5-FORMAMINOIMIDAZOLE-4-CARBOXAMIDE-1-(BETA)-D-RIBOFURANOSYL 5'-MONOPHOSPHATE SYNTHETASE-RELATED"/>
    <property type="match status" value="1"/>
</dbReference>
<evidence type="ECO:0000256" key="1">
    <source>
        <dbReference type="ARBA" id="ARBA00001936"/>
    </source>
</evidence>
<dbReference type="AlphaFoldDB" id="A0A0E3WU56"/>
<keyword evidence="3 10" id="KW-0436">Ligase</keyword>
<feature type="binding site" evidence="10">
    <location>
        <position position="94"/>
    </location>
    <ligand>
        <name>5-amino-1-(5-phospho-beta-D-ribosyl)imidazole-4-carboxamide</name>
        <dbReference type="ChEBI" id="CHEBI:58475"/>
    </ligand>
</feature>
<comment type="cofactor">
    <cofactor evidence="2">
        <name>Mg(2+)</name>
        <dbReference type="ChEBI" id="CHEBI:18420"/>
    </cofactor>
</comment>
<keyword evidence="13" id="KW-1185">Reference proteome</keyword>
<keyword evidence="8" id="KW-0460">Magnesium</keyword>
<reference evidence="12 13" key="1">
    <citation type="submission" date="2014-07" db="EMBL/GenBank/DDBJ databases">
        <title>Methanogenic archaea and the global carbon cycle.</title>
        <authorList>
            <person name="Henriksen J.R."/>
            <person name="Luke J."/>
            <person name="Reinhart S."/>
            <person name="Benedict M.N."/>
            <person name="Youngblut N.D."/>
            <person name="Metcalf M.E."/>
            <person name="Whitaker R.J."/>
            <person name="Metcalf W.W."/>
        </authorList>
    </citation>
    <scope>NUCLEOTIDE SEQUENCE [LARGE SCALE GENOMIC DNA]</scope>
    <source>
        <strain evidence="12 13">HB-1</strain>
    </source>
</reference>
<dbReference type="OrthoDB" id="98133at2157"/>
<keyword evidence="12" id="KW-0808">Transferase</keyword>
<keyword evidence="7 10" id="KW-0067">ATP-binding</keyword>
<dbReference type="PIRSF" id="PIRSF004602">
    <property type="entry name" value="ATPgrasp_PurP"/>
    <property type="match status" value="1"/>
</dbReference>
<dbReference type="InterPro" id="IPR016185">
    <property type="entry name" value="PreATP-grasp_dom_sf"/>
</dbReference>
<dbReference type="HAMAP" id="MF_01163">
    <property type="entry name" value="IMP_biosynth_PurP"/>
    <property type="match status" value="1"/>
</dbReference>
<comment type="pathway">
    <text evidence="10">Purine metabolism; IMP biosynthesis via de novo pathway; 5-formamido-1-(5-phospho-D-ribosyl)imidazole-4-carboxamide from 5-amino-1-(5-phospho-D-ribosyl)imidazole-4-carboxamide (formate route): step 1/1.</text>
</comment>
<accession>A0A0E3WU56</accession>
<dbReference type="Gene3D" id="3.30.1490.20">
    <property type="entry name" value="ATP-grasp fold, A domain"/>
    <property type="match status" value="1"/>
</dbReference>
<dbReference type="Pfam" id="PF06849">
    <property type="entry name" value="DUF1246"/>
    <property type="match status" value="1"/>
</dbReference>
<dbReference type="NCBIfam" id="NF009781">
    <property type="entry name" value="PRK13278.1-6"/>
    <property type="match status" value="1"/>
</dbReference>
<dbReference type="Pfam" id="PF06973">
    <property type="entry name" value="DUF1297"/>
    <property type="match status" value="1"/>
</dbReference>
<dbReference type="GO" id="GO:0005524">
    <property type="term" value="F:ATP binding"/>
    <property type="evidence" value="ECO:0007669"/>
    <property type="project" value="UniProtKB-UniRule"/>
</dbReference>
<dbReference type="KEGG" id="mhor:MSHOH_2312"/>
<evidence type="ECO:0000256" key="6">
    <source>
        <dbReference type="ARBA" id="ARBA00022755"/>
    </source>
</evidence>
<dbReference type="EC" id="6.3.4.23" evidence="10"/>
<dbReference type="Gene3D" id="3.30.470.20">
    <property type="entry name" value="ATP-grasp fold, B domain"/>
    <property type="match status" value="1"/>
</dbReference>
<dbReference type="InterPro" id="IPR011761">
    <property type="entry name" value="ATP-grasp"/>
</dbReference>
<protein>
    <recommendedName>
        <fullName evidence="10">5-formaminoimidazole-4-carboxamide-1-(beta)-D-ribofuranosyl 5'-monophosphate synthetase</fullName>
        <ecNumber evidence="10">6.3.4.23</ecNumber>
    </recommendedName>
    <alternativeName>
        <fullName evidence="10">5-aminoimidazole-4-carboxamide-1-beta-D-ribofuranosyl 5'-monophosphate--formate ligase</fullName>
    </alternativeName>
</protein>
<gene>
    <name evidence="10" type="primary">purP</name>
    <name evidence="12" type="ORF">MSHOH_2312</name>
</gene>
<evidence type="ECO:0000256" key="8">
    <source>
        <dbReference type="ARBA" id="ARBA00022842"/>
    </source>
</evidence>